<dbReference type="AlphaFoldDB" id="A0A6I4ZSD7"/>
<evidence type="ECO:0000256" key="1">
    <source>
        <dbReference type="ARBA" id="ARBA00022723"/>
    </source>
</evidence>
<dbReference type="InterPro" id="IPR050845">
    <property type="entry name" value="Cu-binding_ET"/>
</dbReference>
<evidence type="ECO:0000256" key="2">
    <source>
        <dbReference type="ARBA" id="ARBA00023008"/>
    </source>
</evidence>
<dbReference type="SUPFAM" id="SSF49503">
    <property type="entry name" value="Cupredoxins"/>
    <property type="match status" value="1"/>
</dbReference>
<comment type="caution">
    <text evidence="5">The sequence shown here is derived from an EMBL/GenBank/DDBJ whole genome shotgun (WGS) entry which is preliminary data.</text>
</comment>
<proteinExistence type="predicted"/>
<dbReference type="InterPro" id="IPR033138">
    <property type="entry name" value="Cu_oxidase_CS"/>
</dbReference>
<evidence type="ECO:0000256" key="3">
    <source>
        <dbReference type="SAM" id="MobiDB-lite"/>
    </source>
</evidence>
<keyword evidence="1" id="KW-0479">Metal-binding</keyword>
<protein>
    <recommendedName>
        <fullName evidence="4">Blue (type 1) copper domain-containing protein</fullName>
    </recommendedName>
</protein>
<name>A0A6I4ZSD7_9BACI</name>
<dbReference type="GO" id="GO:0009055">
    <property type="term" value="F:electron transfer activity"/>
    <property type="evidence" value="ECO:0007669"/>
    <property type="project" value="InterPro"/>
</dbReference>
<dbReference type="EMBL" id="WMEQ01000001">
    <property type="protein sequence ID" value="MYL32124.1"/>
    <property type="molecule type" value="Genomic_DNA"/>
</dbReference>
<gene>
    <name evidence="5" type="ORF">GLW05_00705</name>
</gene>
<feature type="domain" description="Blue (type 1) copper" evidence="4">
    <location>
        <begin position="107"/>
        <end position="253"/>
    </location>
</feature>
<feature type="compositionally biased region" description="Acidic residues" evidence="3">
    <location>
        <begin position="45"/>
        <end position="64"/>
    </location>
</feature>
<keyword evidence="2" id="KW-0186">Copper</keyword>
<evidence type="ECO:0000313" key="6">
    <source>
        <dbReference type="Proteomes" id="UP000468638"/>
    </source>
</evidence>
<accession>A0A6I4ZSD7</accession>
<feature type="compositionally biased region" description="Basic and acidic residues" evidence="3">
    <location>
        <begin position="194"/>
        <end position="209"/>
    </location>
</feature>
<dbReference type="PROSITE" id="PS00079">
    <property type="entry name" value="MULTICOPPER_OXIDASE1"/>
    <property type="match status" value="1"/>
</dbReference>
<organism evidence="5 6">
    <name type="scientific">Pontibacillus yanchengensis</name>
    <dbReference type="NCBI Taxonomy" id="462910"/>
    <lineage>
        <taxon>Bacteria</taxon>
        <taxon>Bacillati</taxon>
        <taxon>Bacillota</taxon>
        <taxon>Bacilli</taxon>
        <taxon>Bacillales</taxon>
        <taxon>Bacillaceae</taxon>
        <taxon>Pontibacillus</taxon>
    </lineage>
</organism>
<sequence>MIKLTIYIKGGFMLNKKRLGLLLSGMTVFILIFAACGNSSSNNDTAEEDADSQEETNENEQDSNETEKDQDEQAKEKDDSSSQSEEEDSSNDSTNEDTNKKDDKVIEVSAYEMEYDPSNITLKKGKEYEIVLKNDGTMFHDLTSSELDAEITFMGDMPGHPDEVSLLNNLMGVDKVYANGGDDHSEEQETNSEEDGHHGDSHDDGHGDQSLHMNAKSGQTVRIKFIPKEVGEYEFFCSVEGHKEAGMVGTFKVVE</sequence>
<evidence type="ECO:0000259" key="4">
    <source>
        <dbReference type="Pfam" id="PF00127"/>
    </source>
</evidence>
<dbReference type="InterPro" id="IPR000923">
    <property type="entry name" value="BlueCu_1"/>
</dbReference>
<feature type="compositionally biased region" description="Basic and acidic residues" evidence="3">
    <location>
        <begin position="65"/>
        <end position="80"/>
    </location>
</feature>
<dbReference type="PANTHER" id="PTHR38439:SF3">
    <property type="entry name" value="COPPER-RESISTANT CUPROPROTEIN COPI"/>
    <property type="match status" value="1"/>
</dbReference>
<feature type="compositionally biased region" description="Acidic residues" evidence="3">
    <location>
        <begin position="184"/>
        <end position="193"/>
    </location>
</feature>
<evidence type="ECO:0000313" key="5">
    <source>
        <dbReference type="EMBL" id="MYL32124.1"/>
    </source>
</evidence>
<dbReference type="GO" id="GO:0005507">
    <property type="term" value="F:copper ion binding"/>
    <property type="evidence" value="ECO:0007669"/>
    <property type="project" value="InterPro"/>
</dbReference>
<reference evidence="5 6" key="1">
    <citation type="submission" date="2019-11" db="EMBL/GenBank/DDBJ databases">
        <title>Genome sequences of 17 halophilic strains isolated from different environments.</title>
        <authorList>
            <person name="Furrow R.E."/>
        </authorList>
    </citation>
    <scope>NUCLEOTIDE SEQUENCE [LARGE SCALE GENOMIC DNA]</scope>
    <source>
        <strain evidence="5 6">22514_16_FS</strain>
    </source>
</reference>
<feature type="region of interest" description="Disordered" evidence="3">
    <location>
        <begin position="178"/>
        <end position="216"/>
    </location>
</feature>
<dbReference type="Proteomes" id="UP000468638">
    <property type="component" value="Unassembled WGS sequence"/>
</dbReference>
<dbReference type="PANTHER" id="PTHR38439">
    <property type="entry name" value="AURACYANIN-B"/>
    <property type="match status" value="1"/>
</dbReference>
<dbReference type="Gene3D" id="2.60.40.420">
    <property type="entry name" value="Cupredoxins - blue copper proteins"/>
    <property type="match status" value="1"/>
</dbReference>
<feature type="region of interest" description="Disordered" evidence="3">
    <location>
        <begin position="40"/>
        <end position="104"/>
    </location>
</feature>
<dbReference type="Pfam" id="PF00127">
    <property type="entry name" value="Copper-bind"/>
    <property type="match status" value="1"/>
</dbReference>
<dbReference type="InterPro" id="IPR008972">
    <property type="entry name" value="Cupredoxin"/>
</dbReference>